<evidence type="ECO:0000256" key="4">
    <source>
        <dbReference type="ARBA" id="ARBA00022679"/>
    </source>
</evidence>
<organism evidence="8 9">
    <name type="scientific">Pycnococcus provasolii</name>
    <dbReference type="NCBI Taxonomy" id="41880"/>
    <lineage>
        <taxon>Eukaryota</taxon>
        <taxon>Viridiplantae</taxon>
        <taxon>Chlorophyta</taxon>
        <taxon>Pseudoscourfieldiophyceae</taxon>
        <taxon>Pseudoscourfieldiales</taxon>
        <taxon>Pycnococcaceae</taxon>
        <taxon>Pycnococcus</taxon>
    </lineage>
</organism>
<protein>
    <recommendedName>
        <fullName evidence="3">Methionyl-tRNA formyltransferase, mitochondrial</fullName>
        <ecNumber evidence="2">2.1.2.9</ecNumber>
    </recommendedName>
</protein>
<dbReference type="InterPro" id="IPR011034">
    <property type="entry name" value="Formyl_transferase-like_C_sf"/>
</dbReference>
<dbReference type="SUPFAM" id="SSF53328">
    <property type="entry name" value="Formyltransferase"/>
    <property type="match status" value="1"/>
</dbReference>
<dbReference type="GO" id="GO:0004479">
    <property type="term" value="F:methionyl-tRNA formyltransferase activity"/>
    <property type="evidence" value="ECO:0007669"/>
    <property type="project" value="UniProtKB-EC"/>
</dbReference>
<evidence type="ECO:0000256" key="5">
    <source>
        <dbReference type="ARBA" id="ARBA00022917"/>
    </source>
</evidence>
<dbReference type="AlphaFoldDB" id="A0A830I0G6"/>
<dbReference type="PANTHER" id="PTHR11138:SF5">
    <property type="entry name" value="METHIONYL-TRNA FORMYLTRANSFERASE, MITOCHONDRIAL"/>
    <property type="match status" value="1"/>
</dbReference>
<dbReference type="SUPFAM" id="SSF50486">
    <property type="entry name" value="FMT C-terminal domain-like"/>
    <property type="match status" value="1"/>
</dbReference>
<name>A0A830I0G6_9CHLO</name>
<feature type="domain" description="Formyl transferase N-terminal" evidence="6">
    <location>
        <begin position="52"/>
        <end position="228"/>
    </location>
</feature>
<dbReference type="HAMAP" id="MF_00182">
    <property type="entry name" value="Formyl_trans"/>
    <property type="match status" value="1"/>
</dbReference>
<dbReference type="Gene3D" id="3.40.50.12230">
    <property type="match status" value="1"/>
</dbReference>
<proteinExistence type="inferred from homology"/>
<evidence type="ECO:0000256" key="3">
    <source>
        <dbReference type="ARBA" id="ARBA00014185"/>
    </source>
</evidence>
<dbReference type="EMBL" id="BNJQ01000033">
    <property type="protein sequence ID" value="GHP11201.1"/>
    <property type="molecule type" value="Genomic_DNA"/>
</dbReference>
<dbReference type="CDD" id="cd08704">
    <property type="entry name" value="Met_tRNA_FMT_C"/>
    <property type="match status" value="1"/>
</dbReference>
<accession>A0A830I0G6</accession>
<dbReference type="InterPro" id="IPR005794">
    <property type="entry name" value="Fmt"/>
</dbReference>
<dbReference type="GO" id="GO:0005739">
    <property type="term" value="C:mitochondrion"/>
    <property type="evidence" value="ECO:0007669"/>
    <property type="project" value="TreeGrafter"/>
</dbReference>
<evidence type="ECO:0000259" key="7">
    <source>
        <dbReference type="Pfam" id="PF02911"/>
    </source>
</evidence>
<keyword evidence="4" id="KW-0808">Transferase</keyword>
<feature type="domain" description="Formyl transferase C-terminal" evidence="7">
    <location>
        <begin position="292"/>
        <end position="408"/>
    </location>
</feature>
<dbReference type="InterPro" id="IPR044135">
    <property type="entry name" value="Met-tRNA-FMT_C"/>
</dbReference>
<evidence type="ECO:0000256" key="2">
    <source>
        <dbReference type="ARBA" id="ARBA00012261"/>
    </source>
</evidence>
<keyword evidence="5" id="KW-0648">Protein biosynthesis</keyword>
<keyword evidence="9" id="KW-1185">Reference proteome</keyword>
<dbReference type="CDD" id="cd08646">
    <property type="entry name" value="FMT_core_Met-tRNA-FMT_N"/>
    <property type="match status" value="1"/>
</dbReference>
<dbReference type="Proteomes" id="UP000660262">
    <property type="component" value="Unassembled WGS sequence"/>
</dbReference>
<evidence type="ECO:0000313" key="8">
    <source>
        <dbReference type="EMBL" id="GHP11201.1"/>
    </source>
</evidence>
<evidence type="ECO:0000256" key="1">
    <source>
        <dbReference type="ARBA" id="ARBA00010699"/>
    </source>
</evidence>
<evidence type="ECO:0000313" key="9">
    <source>
        <dbReference type="Proteomes" id="UP000660262"/>
    </source>
</evidence>
<dbReference type="EC" id="2.1.2.9" evidence="2"/>
<sequence>MSAMHMTSVLKVKYMRLVASASSASSSSSSYQSQSQNQTSSQSARFPKRSLVFLGTPDVSAKLLSRLFEESRRTNLFEIKAVVTQPPRRKGRGKKVQPSPVAAIAEELGFQNVDLTDESNADADENKPVILATPSAKDGALLAFLEKMQPDICVTAAYGNFLPQQFLDIPKAGTLNVHPSLLPRFRGAAPVQRALETQENDTGVVVAYTVLKMDAGPVLASHTIDASPGAVDGATDACVGDMQAPELLEYLFERGADLLVEELKNDDVWSGEARETRATAQDDAAACAAPMIDKEESWLDPARNSAEETHAKVRAFAGWPGTKVLMSFVGDADDPSSATMDGAVEVKVLATRLLNSSEVTAPPPGVMAWQTSCKAWYLGCHGGGAVEVVTLQLPAKKPVDGKAFRNGFQNQKAVLFFGGTTES</sequence>
<dbReference type="InterPro" id="IPR036477">
    <property type="entry name" value="Formyl_transf_N_sf"/>
</dbReference>
<dbReference type="PANTHER" id="PTHR11138">
    <property type="entry name" value="METHIONYL-TRNA FORMYLTRANSFERASE"/>
    <property type="match status" value="1"/>
</dbReference>
<reference evidence="8" key="1">
    <citation type="submission" date="2020-10" db="EMBL/GenBank/DDBJ databases">
        <title>Unveiling of a novel bifunctional photoreceptor, Dualchrome1, isolated from a cosmopolitan green alga.</title>
        <authorList>
            <person name="Suzuki S."/>
            <person name="Kawachi M."/>
        </authorList>
    </citation>
    <scope>NUCLEOTIDE SEQUENCE</scope>
    <source>
        <strain evidence="8">NIES 2893</strain>
    </source>
</reference>
<comment type="caution">
    <text evidence="8">The sequence shown here is derived from an EMBL/GenBank/DDBJ whole genome shotgun (WGS) entry which is preliminary data.</text>
</comment>
<evidence type="ECO:0000259" key="6">
    <source>
        <dbReference type="Pfam" id="PF00551"/>
    </source>
</evidence>
<dbReference type="InterPro" id="IPR002376">
    <property type="entry name" value="Formyl_transf_N"/>
</dbReference>
<dbReference type="Pfam" id="PF02911">
    <property type="entry name" value="Formyl_trans_C"/>
    <property type="match status" value="1"/>
</dbReference>
<dbReference type="OrthoDB" id="10268103at2759"/>
<dbReference type="InterPro" id="IPR005793">
    <property type="entry name" value="Formyl_trans_C"/>
</dbReference>
<comment type="similarity">
    <text evidence="1">Belongs to the Fmt family.</text>
</comment>
<gene>
    <name evidence="8" type="ORF">PPROV_000993100</name>
</gene>
<dbReference type="InterPro" id="IPR041711">
    <property type="entry name" value="Met-tRNA-FMT_N"/>
</dbReference>
<dbReference type="Pfam" id="PF00551">
    <property type="entry name" value="Formyl_trans_N"/>
    <property type="match status" value="1"/>
</dbReference>